<dbReference type="GO" id="GO:0005634">
    <property type="term" value="C:nucleus"/>
    <property type="evidence" value="ECO:0007669"/>
    <property type="project" value="UniProtKB-SubCell"/>
</dbReference>
<proteinExistence type="predicted"/>
<keyword evidence="4" id="KW-0804">Transcription</keyword>
<dbReference type="Proteomes" id="UP001431209">
    <property type="component" value="Unassembled WGS sequence"/>
</dbReference>
<dbReference type="PANTHER" id="PTHR47338:SF5">
    <property type="entry name" value="ZN(II)2CYS6 TRANSCRIPTION FACTOR (EUROFUNG)"/>
    <property type="match status" value="1"/>
</dbReference>
<sequence>MSDHLTNLPRIPTLVETSHACSHCKQSHRRCDKQYPTCGHCATKGKVCDWSDKPQKRGPKKEGTTFSDGFIHYEPYIKKPLVFTNISTNTGIASPQENDEIPKPPSPLKDPPMHSNMDVFFEHLFQNTPVLDKAKAGAIINFEKNMRKGGEVVINRLKAPDNDDMALIFAMQSWFYTRFRNMEQFSLKCFETSRTLLESSFDKVLNNSSVAVAFLYLGMYLINNNEISKGMFYLENTSKYVEKRRQSRVKRDFTFEEQLQIIRDKFVECMLSSCMSFISDKVDLIQATKRFIYLHFVTRQYKRLNDLKDKTESNGDGVVNEEMFDEFLPYLQHIKNDLEQNSDVHFKINLNVLDYIIDKFKSVSDAQKNNSENEVPTPFLYMRQHVALFLCLGAKIQHLCQMGRVTSASARRVAESVSILARSKTTCFGMPVFAAEALYMAISVHVHCLEVSKNNQERRELIEWLRSDIQGMNILGESSKLVQSSFSSIVMRAENAIEATLILMNNDQSYMNTSQVADDTTPLSDSSGGDQDDLEDFMKDFLTDVDQLAEFDSKPSSPTNEVLFW</sequence>
<evidence type="ECO:0000256" key="2">
    <source>
        <dbReference type="ARBA" id="ARBA00022723"/>
    </source>
</evidence>
<dbReference type="GO" id="GO:0008270">
    <property type="term" value="F:zinc ion binding"/>
    <property type="evidence" value="ECO:0007669"/>
    <property type="project" value="InterPro"/>
</dbReference>
<dbReference type="InterPro" id="IPR036864">
    <property type="entry name" value="Zn2-C6_fun-type_DNA-bd_sf"/>
</dbReference>
<dbReference type="InterPro" id="IPR050815">
    <property type="entry name" value="TF_fung"/>
</dbReference>
<dbReference type="CDD" id="cd00067">
    <property type="entry name" value="GAL4"/>
    <property type="match status" value="1"/>
</dbReference>
<keyword evidence="5" id="KW-0539">Nucleus</keyword>
<accession>A0AAW2ZP84</accession>
<evidence type="ECO:0000313" key="7">
    <source>
        <dbReference type="EMBL" id="KAL0491229.1"/>
    </source>
</evidence>
<evidence type="ECO:0000313" key="8">
    <source>
        <dbReference type="Proteomes" id="UP001431209"/>
    </source>
</evidence>
<evidence type="ECO:0000256" key="1">
    <source>
        <dbReference type="ARBA" id="ARBA00004123"/>
    </source>
</evidence>
<protein>
    <submittedName>
        <fullName evidence="7">Glucose transport transcription regulator RGT1</fullName>
    </submittedName>
</protein>
<keyword evidence="8" id="KW-1185">Reference proteome</keyword>
<dbReference type="PROSITE" id="PS50048">
    <property type="entry name" value="ZN2_CY6_FUNGAL_2"/>
    <property type="match status" value="1"/>
</dbReference>
<dbReference type="Gene3D" id="4.10.240.10">
    <property type="entry name" value="Zn(2)-C6 fungal-type DNA-binding domain"/>
    <property type="match status" value="1"/>
</dbReference>
<evidence type="ECO:0000256" key="5">
    <source>
        <dbReference type="ARBA" id="ARBA00023242"/>
    </source>
</evidence>
<evidence type="ECO:0000259" key="6">
    <source>
        <dbReference type="PROSITE" id="PS50048"/>
    </source>
</evidence>
<dbReference type="SMART" id="SM00066">
    <property type="entry name" value="GAL4"/>
    <property type="match status" value="1"/>
</dbReference>
<keyword evidence="2" id="KW-0479">Metal-binding</keyword>
<keyword evidence="3" id="KW-0805">Transcription regulation</keyword>
<dbReference type="GO" id="GO:0000981">
    <property type="term" value="F:DNA-binding transcription factor activity, RNA polymerase II-specific"/>
    <property type="evidence" value="ECO:0007669"/>
    <property type="project" value="InterPro"/>
</dbReference>
<reference evidence="7 8" key="1">
    <citation type="submission" date="2024-03" db="EMBL/GenBank/DDBJ databases">
        <title>The Acrasis kona genome and developmental transcriptomes reveal deep origins of eukaryotic multicellular pathways.</title>
        <authorList>
            <person name="Sheikh S."/>
            <person name="Fu C.-J."/>
            <person name="Brown M.W."/>
            <person name="Baldauf S.L."/>
        </authorList>
    </citation>
    <scope>NUCLEOTIDE SEQUENCE [LARGE SCALE GENOMIC DNA]</scope>
    <source>
        <strain evidence="7 8">ATCC MYA-3509</strain>
    </source>
</reference>
<dbReference type="SUPFAM" id="SSF57701">
    <property type="entry name" value="Zn2/Cys6 DNA-binding domain"/>
    <property type="match status" value="1"/>
</dbReference>
<dbReference type="PANTHER" id="PTHR47338">
    <property type="entry name" value="ZN(II)2CYS6 TRANSCRIPTION FACTOR (EUROFUNG)-RELATED"/>
    <property type="match status" value="1"/>
</dbReference>
<comment type="subcellular location">
    <subcellularLocation>
        <location evidence="1">Nucleus</location>
    </subcellularLocation>
</comment>
<feature type="domain" description="Zn(2)-C6 fungal-type" evidence="6">
    <location>
        <begin position="20"/>
        <end position="50"/>
    </location>
</feature>
<dbReference type="AlphaFoldDB" id="A0AAW2ZP84"/>
<name>A0AAW2ZP84_9EUKA</name>
<organism evidence="7 8">
    <name type="scientific">Acrasis kona</name>
    <dbReference type="NCBI Taxonomy" id="1008807"/>
    <lineage>
        <taxon>Eukaryota</taxon>
        <taxon>Discoba</taxon>
        <taxon>Heterolobosea</taxon>
        <taxon>Tetramitia</taxon>
        <taxon>Eutetramitia</taxon>
        <taxon>Acrasidae</taxon>
        <taxon>Acrasis</taxon>
    </lineage>
</organism>
<comment type="caution">
    <text evidence="7">The sequence shown here is derived from an EMBL/GenBank/DDBJ whole genome shotgun (WGS) entry which is preliminary data.</text>
</comment>
<dbReference type="InterPro" id="IPR001138">
    <property type="entry name" value="Zn2Cys6_DnaBD"/>
</dbReference>
<gene>
    <name evidence="7" type="ORF">AKO1_009952</name>
</gene>
<dbReference type="PROSITE" id="PS00463">
    <property type="entry name" value="ZN2_CY6_FUNGAL_1"/>
    <property type="match status" value="1"/>
</dbReference>
<dbReference type="EMBL" id="JAOPGA020001779">
    <property type="protein sequence ID" value="KAL0491229.1"/>
    <property type="molecule type" value="Genomic_DNA"/>
</dbReference>
<dbReference type="Pfam" id="PF00172">
    <property type="entry name" value="Zn_clus"/>
    <property type="match status" value="1"/>
</dbReference>
<evidence type="ECO:0000256" key="3">
    <source>
        <dbReference type="ARBA" id="ARBA00023015"/>
    </source>
</evidence>
<dbReference type="CDD" id="cd12148">
    <property type="entry name" value="fungal_TF_MHR"/>
    <property type="match status" value="1"/>
</dbReference>
<evidence type="ECO:0000256" key="4">
    <source>
        <dbReference type="ARBA" id="ARBA00023163"/>
    </source>
</evidence>